<evidence type="ECO:0008006" key="3">
    <source>
        <dbReference type="Google" id="ProtNLM"/>
    </source>
</evidence>
<dbReference type="Proteomes" id="UP001154322">
    <property type="component" value="Unassembled WGS sequence"/>
</dbReference>
<gene>
    <name evidence="1" type="ORF">WJ0W_003642</name>
</gene>
<evidence type="ECO:0000313" key="2">
    <source>
        <dbReference type="Proteomes" id="UP001154322"/>
    </source>
</evidence>
<evidence type="ECO:0000313" key="1">
    <source>
        <dbReference type="EMBL" id="CAH8246407.1"/>
    </source>
</evidence>
<dbReference type="RefSeq" id="WP_213427260.1">
    <property type="nucleotide sequence ID" value="NZ_AP031286.1"/>
</dbReference>
<name>A0ABM9G5E3_9BACL</name>
<keyword evidence="2" id="KW-1185">Reference proteome</keyword>
<dbReference type="EMBL" id="CALYLO010000005">
    <property type="protein sequence ID" value="CAH8246407.1"/>
    <property type="molecule type" value="Genomic_DNA"/>
</dbReference>
<reference evidence="1" key="1">
    <citation type="submission" date="2022-06" db="EMBL/GenBank/DDBJ databases">
        <authorList>
            <person name="Dietemann V."/>
            <person name="Ory F."/>
            <person name="Dainat B."/>
            <person name="Oberhansli S."/>
        </authorList>
    </citation>
    <scope>NUCLEOTIDE SEQUENCE</scope>
    <source>
        <strain evidence="1">Ena-SAMPLE-TAB-26-04-2022-14:26:32:270-5432</strain>
    </source>
</reference>
<organism evidence="1 2">
    <name type="scientific">Paenibacillus melissococcoides</name>
    <dbReference type="NCBI Taxonomy" id="2912268"/>
    <lineage>
        <taxon>Bacteria</taxon>
        <taxon>Bacillati</taxon>
        <taxon>Bacillota</taxon>
        <taxon>Bacilli</taxon>
        <taxon>Bacillales</taxon>
        <taxon>Paenibacillaceae</taxon>
        <taxon>Paenibacillus</taxon>
    </lineage>
</organism>
<comment type="caution">
    <text evidence="1">The sequence shown here is derived from an EMBL/GenBank/DDBJ whole genome shotgun (WGS) entry which is preliminary data.</text>
</comment>
<accession>A0ABM9G5E3</accession>
<proteinExistence type="predicted"/>
<protein>
    <recommendedName>
        <fullName evidence="3">Glycosyltransferase 2-like domain-containing protein</fullName>
    </recommendedName>
</protein>
<sequence>MSAKASSPKKPGEEIVLFLDGDMVMSMGELIPFIQSVEQGMGVALNRHSGVTNRKDVAGSDSLFPTPFVPRLLDFTF</sequence>